<sequence length="180" mass="20012">MFCKLSQVGSDGFVEVEGHAFLQFSPSTAVVSLSGSNPMHKEAMDHARSLGIVVYLDVEDDEILNRLAVMKVNRIVGQNEGISMSEILQYRKQFYETNYDVRVICARGDSIEGIANRVLERLKELTHNEGFTSTRQKHLDTGGESPGFLDVVLEGLAADGGLYVPKRTIPHLDQGQWEDL</sequence>
<dbReference type="OrthoDB" id="5203861at2759"/>
<dbReference type="AlphaFoldDB" id="A0A9X0CXR1"/>
<evidence type="ECO:0000313" key="2">
    <source>
        <dbReference type="EMBL" id="KAJ7379451.1"/>
    </source>
</evidence>
<evidence type="ECO:0000313" key="3">
    <source>
        <dbReference type="Proteomes" id="UP001163046"/>
    </source>
</evidence>
<dbReference type="Proteomes" id="UP001163046">
    <property type="component" value="Unassembled WGS sequence"/>
</dbReference>
<organism evidence="2 3">
    <name type="scientific">Desmophyllum pertusum</name>
    <dbReference type="NCBI Taxonomy" id="174260"/>
    <lineage>
        <taxon>Eukaryota</taxon>
        <taxon>Metazoa</taxon>
        <taxon>Cnidaria</taxon>
        <taxon>Anthozoa</taxon>
        <taxon>Hexacorallia</taxon>
        <taxon>Scleractinia</taxon>
        <taxon>Caryophylliina</taxon>
        <taxon>Caryophylliidae</taxon>
        <taxon>Desmophyllum</taxon>
    </lineage>
</organism>
<reference evidence="2" key="1">
    <citation type="submission" date="2023-01" db="EMBL/GenBank/DDBJ databases">
        <title>Genome assembly of the deep-sea coral Lophelia pertusa.</title>
        <authorList>
            <person name="Herrera S."/>
            <person name="Cordes E."/>
        </authorList>
    </citation>
    <scope>NUCLEOTIDE SEQUENCE</scope>
    <source>
        <strain evidence="2">USNM1676648</strain>
        <tissue evidence="2">Polyp</tissue>
    </source>
</reference>
<evidence type="ECO:0000259" key="1">
    <source>
        <dbReference type="Pfam" id="PF14821"/>
    </source>
</evidence>
<dbReference type="SUPFAM" id="SSF52540">
    <property type="entry name" value="P-loop containing nucleoside triphosphate hydrolases"/>
    <property type="match status" value="1"/>
</dbReference>
<dbReference type="Gene3D" id="3.90.1380.10">
    <property type="entry name" value="Threonine synthase, N-terminal domain"/>
    <property type="match status" value="1"/>
</dbReference>
<dbReference type="GO" id="GO:0005737">
    <property type="term" value="C:cytoplasm"/>
    <property type="evidence" value="ECO:0007669"/>
    <property type="project" value="TreeGrafter"/>
</dbReference>
<keyword evidence="3" id="KW-1185">Reference proteome</keyword>
<dbReference type="Pfam" id="PF01202">
    <property type="entry name" value="SKI"/>
    <property type="match status" value="1"/>
</dbReference>
<dbReference type="Gene3D" id="3.40.50.300">
    <property type="entry name" value="P-loop containing nucleotide triphosphate hydrolases"/>
    <property type="match status" value="1"/>
</dbReference>
<dbReference type="PANTHER" id="PTHR43515">
    <property type="entry name" value="THREONINE SYNTHASE-LIKE 1"/>
    <property type="match status" value="1"/>
</dbReference>
<comment type="caution">
    <text evidence="2">The sequence shown here is derived from an EMBL/GenBank/DDBJ whole genome shotgun (WGS) entry which is preliminary data.</text>
</comment>
<gene>
    <name evidence="2" type="primary">THNSL1_2</name>
    <name evidence="2" type="ORF">OS493_016693</name>
</gene>
<dbReference type="PANTHER" id="PTHR43515:SF1">
    <property type="entry name" value="THREONINE SYNTHASE-LIKE 1"/>
    <property type="match status" value="1"/>
</dbReference>
<dbReference type="InterPro" id="IPR037158">
    <property type="entry name" value="Thr_synth_N_sf"/>
</dbReference>
<dbReference type="EMBL" id="MU826358">
    <property type="protein sequence ID" value="KAJ7379451.1"/>
    <property type="molecule type" value="Genomic_DNA"/>
</dbReference>
<dbReference type="InterPro" id="IPR029144">
    <property type="entry name" value="Thr_synth_N"/>
</dbReference>
<protein>
    <submittedName>
        <fullName evidence="2">Threonine synthase-like 1</fullName>
    </submittedName>
</protein>
<feature type="domain" description="Threonine synthase N-terminal" evidence="1">
    <location>
        <begin position="131"/>
        <end position="178"/>
    </location>
</feature>
<dbReference type="InterPro" id="IPR031322">
    <property type="entry name" value="Shikimate/glucono_kinase"/>
</dbReference>
<name>A0A9X0CXR1_9CNID</name>
<proteinExistence type="predicted"/>
<dbReference type="Pfam" id="PF14821">
    <property type="entry name" value="Thr_synth_N"/>
    <property type="match status" value="1"/>
</dbReference>
<dbReference type="InterPro" id="IPR027417">
    <property type="entry name" value="P-loop_NTPase"/>
</dbReference>
<accession>A0A9X0CXR1</accession>